<keyword evidence="1" id="KW-0812">Transmembrane</keyword>
<evidence type="ECO:0000313" key="3">
    <source>
        <dbReference type="Proteomes" id="UP000029518"/>
    </source>
</evidence>
<evidence type="ECO:0000313" key="2">
    <source>
        <dbReference type="EMBL" id="AIQ61494.1"/>
    </source>
</evidence>
<keyword evidence="1" id="KW-1133">Transmembrane helix</keyword>
<dbReference type="KEGG" id="pbd:PBOR_34785"/>
<organism evidence="2 3">
    <name type="scientific">Paenibacillus borealis</name>
    <dbReference type="NCBI Taxonomy" id="160799"/>
    <lineage>
        <taxon>Bacteria</taxon>
        <taxon>Bacillati</taxon>
        <taxon>Bacillota</taxon>
        <taxon>Bacilli</taxon>
        <taxon>Bacillales</taxon>
        <taxon>Paenibacillaceae</taxon>
        <taxon>Paenibacillus</taxon>
    </lineage>
</organism>
<feature type="transmembrane region" description="Helical" evidence="1">
    <location>
        <begin position="27"/>
        <end position="45"/>
    </location>
</feature>
<name>A0A089MYM6_PAEBO</name>
<accession>A0A089MYM6</accession>
<dbReference type="Proteomes" id="UP000029518">
    <property type="component" value="Chromosome"/>
</dbReference>
<gene>
    <name evidence="2" type="ORF">PBOR_34785</name>
</gene>
<dbReference type="EMBL" id="CP009285">
    <property type="protein sequence ID" value="AIQ61494.1"/>
    <property type="molecule type" value="Genomic_DNA"/>
</dbReference>
<keyword evidence="3" id="KW-1185">Reference proteome</keyword>
<dbReference type="HOGENOM" id="CLU_2555101_0_0_9"/>
<dbReference type="RefSeq" id="WP_042218345.1">
    <property type="nucleotide sequence ID" value="NZ_CP009285.1"/>
</dbReference>
<protein>
    <submittedName>
        <fullName evidence="2">Uncharacterized protein</fullName>
    </submittedName>
</protein>
<proteinExistence type="predicted"/>
<reference evidence="2" key="1">
    <citation type="submission" date="2014-08" db="EMBL/GenBank/DDBJ databases">
        <title>Comparative genomics of the Paenibacillus odorifer group.</title>
        <authorList>
            <person name="den Bakker H.C."/>
            <person name="Tsai Y.-C.Y.-C."/>
            <person name="Martin N."/>
            <person name="Korlach J."/>
            <person name="Wiedmann M."/>
        </authorList>
    </citation>
    <scope>NUCLEOTIDE SEQUENCE [LARGE SCALE GENOMIC DNA]</scope>
    <source>
        <strain evidence="2">DSM 13188</strain>
    </source>
</reference>
<evidence type="ECO:0000256" key="1">
    <source>
        <dbReference type="SAM" id="Phobius"/>
    </source>
</evidence>
<sequence>MNKYLRLLLLVMVILNAVNIKYRHPVLIVAVPAIAIIIVILDIYLEPTRRKVLMYSITAVLLGLLWIALDREWITPPLMFI</sequence>
<keyword evidence="1" id="KW-0472">Membrane</keyword>
<dbReference type="AlphaFoldDB" id="A0A089MYM6"/>
<feature type="transmembrane region" description="Helical" evidence="1">
    <location>
        <begin position="52"/>
        <end position="69"/>
    </location>
</feature>